<dbReference type="Gene3D" id="2.60.120.370">
    <property type="entry name" value="YhcH/YjgK/YiaL"/>
    <property type="match status" value="1"/>
</dbReference>
<protein>
    <recommendedName>
        <fullName evidence="2">YhcH/YjgK/YiaL family protein</fullName>
    </recommendedName>
</protein>
<dbReference type="AlphaFoldDB" id="A0A653AAT1"/>
<dbReference type="InterPro" id="IPR004375">
    <property type="entry name" value="NanQ/TabA/YiaL"/>
</dbReference>
<dbReference type="EMBL" id="UPXZ01000024">
    <property type="protein sequence ID" value="VBB45176.1"/>
    <property type="molecule type" value="Genomic_DNA"/>
</dbReference>
<sequence length="148" mass="16944">MIYSTLTESACIESLHPQFKMLFDYLKENDLLKTPLGRIELDGDNLFINNVDSQLYPAEERALEAHKDYLDIQIPLDVPETIGIKPTADCKTIKTPYNKEKDILFFNDKPTNFIQIHPGEFIVLYPEDAHAPLIGEGNIRKLVVKIKI</sequence>
<reference evidence="1" key="1">
    <citation type="submission" date="2018-07" db="EMBL/GenBank/DDBJ databases">
        <authorList>
            <consortium name="Genoscope - CEA"/>
            <person name="William W."/>
        </authorList>
    </citation>
    <scope>NUCLEOTIDE SEQUENCE</scope>
    <source>
        <strain evidence="1">IK1</strain>
    </source>
</reference>
<dbReference type="Pfam" id="PF04074">
    <property type="entry name" value="DUF386"/>
    <property type="match status" value="1"/>
</dbReference>
<dbReference type="InterPro" id="IPR037012">
    <property type="entry name" value="NanQ/TabA/YiaL_sf"/>
</dbReference>
<dbReference type="PANTHER" id="PTHR34986:SF1">
    <property type="entry name" value="PROTEIN YIAL"/>
    <property type="match status" value="1"/>
</dbReference>
<name>A0A653AAT1_9BACT</name>
<dbReference type="PANTHER" id="PTHR34986">
    <property type="entry name" value="EVOLVED BETA-GALACTOSIDASE SUBUNIT BETA"/>
    <property type="match status" value="1"/>
</dbReference>
<dbReference type="NCBIfam" id="TIGR00022">
    <property type="entry name" value="YhcH/YjgK/YiaL family protein"/>
    <property type="match status" value="1"/>
</dbReference>
<dbReference type="SUPFAM" id="SSF51197">
    <property type="entry name" value="Clavaminate synthase-like"/>
    <property type="match status" value="1"/>
</dbReference>
<proteinExistence type="predicted"/>
<organism evidence="1">
    <name type="scientific">uncultured Paludibacter sp</name>
    <dbReference type="NCBI Taxonomy" id="497635"/>
    <lineage>
        <taxon>Bacteria</taxon>
        <taxon>Pseudomonadati</taxon>
        <taxon>Bacteroidota</taxon>
        <taxon>Bacteroidia</taxon>
        <taxon>Bacteroidales</taxon>
        <taxon>Paludibacteraceae</taxon>
        <taxon>Paludibacter</taxon>
        <taxon>environmental samples</taxon>
    </lineage>
</organism>
<dbReference type="GO" id="GO:0005829">
    <property type="term" value="C:cytosol"/>
    <property type="evidence" value="ECO:0007669"/>
    <property type="project" value="TreeGrafter"/>
</dbReference>
<evidence type="ECO:0000313" key="1">
    <source>
        <dbReference type="EMBL" id="VBB45176.1"/>
    </source>
</evidence>
<evidence type="ECO:0008006" key="2">
    <source>
        <dbReference type="Google" id="ProtNLM"/>
    </source>
</evidence>
<gene>
    <name evidence="1" type="ORF">TRIP_D300110</name>
</gene>
<accession>A0A653AAT1</accession>